<evidence type="ECO:0000256" key="4">
    <source>
        <dbReference type="ARBA" id="ARBA00022722"/>
    </source>
</evidence>
<evidence type="ECO:0000256" key="1">
    <source>
        <dbReference type="ARBA" id="ARBA00012493"/>
    </source>
</evidence>
<dbReference type="CDD" id="cd09274">
    <property type="entry name" value="RNase_HI_RT_Ty3"/>
    <property type="match status" value="1"/>
</dbReference>
<evidence type="ECO:0000256" key="3">
    <source>
        <dbReference type="ARBA" id="ARBA00022695"/>
    </source>
</evidence>
<dbReference type="Gene3D" id="3.30.420.10">
    <property type="entry name" value="Ribonuclease H-like superfamily/Ribonuclease H"/>
    <property type="match status" value="1"/>
</dbReference>
<keyword evidence="6" id="KW-0378">Hydrolase</keyword>
<feature type="region of interest" description="Disordered" evidence="9">
    <location>
        <begin position="140"/>
        <end position="179"/>
    </location>
</feature>
<dbReference type="InterPro" id="IPR043128">
    <property type="entry name" value="Rev_trsase/Diguanyl_cyclase"/>
</dbReference>
<dbReference type="Gene3D" id="2.40.70.10">
    <property type="entry name" value="Acid Proteases"/>
    <property type="match status" value="1"/>
</dbReference>
<dbReference type="EC" id="2.7.7.49" evidence="1"/>
<name>A0A814ITY1_9BILA</name>
<dbReference type="GO" id="GO:0004519">
    <property type="term" value="F:endonuclease activity"/>
    <property type="evidence" value="ECO:0007669"/>
    <property type="project" value="UniProtKB-KW"/>
</dbReference>
<dbReference type="GO" id="GO:0015074">
    <property type="term" value="P:DNA integration"/>
    <property type="evidence" value="ECO:0007669"/>
    <property type="project" value="InterPro"/>
</dbReference>
<feature type="region of interest" description="Disordered" evidence="9">
    <location>
        <begin position="1395"/>
        <end position="1417"/>
    </location>
</feature>
<dbReference type="InterPro" id="IPR043502">
    <property type="entry name" value="DNA/RNA_pol_sf"/>
</dbReference>
<feature type="region of interest" description="Disordered" evidence="9">
    <location>
        <begin position="1440"/>
        <end position="1464"/>
    </location>
</feature>
<dbReference type="OrthoDB" id="5978043at2759"/>
<evidence type="ECO:0000313" key="13">
    <source>
        <dbReference type="Proteomes" id="UP000663879"/>
    </source>
</evidence>
<dbReference type="Proteomes" id="UP000663879">
    <property type="component" value="Unassembled WGS sequence"/>
</dbReference>
<dbReference type="PROSITE" id="PS50878">
    <property type="entry name" value="RT_POL"/>
    <property type="match status" value="1"/>
</dbReference>
<evidence type="ECO:0000259" key="11">
    <source>
        <dbReference type="PROSITE" id="PS50994"/>
    </source>
</evidence>
<dbReference type="InterPro" id="IPR036875">
    <property type="entry name" value="Znf_CCHC_sf"/>
</dbReference>
<dbReference type="Gene3D" id="3.30.70.270">
    <property type="match status" value="2"/>
</dbReference>
<keyword evidence="3" id="KW-0548">Nucleotidyltransferase</keyword>
<dbReference type="InterPro" id="IPR050951">
    <property type="entry name" value="Retrovirus_Pol_polyprotein"/>
</dbReference>
<dbReference type="Gene3D" id="3.10.10.10">
    <property type="entry name" value="HIV Type 1 Reverse Transcriptase, subunit A, domain 1"/>
    <property type="match status" value="1"/>
</dbReference>
<evidence type="ECO:0000256" key="9">
    <source>
        <dbReference type="SAM" id="MobiDB-lite"/>
    </source>
</evidence>
<feature type="compositionally biased region" description="Basic residues" evidence="9">
    <location>
        <begin position="1440"/>
        <end position="1449"/>
    </location>
</feature>
<dbReference type="Gene3D" id="3.10.20.370">
    <property type="match status" value="1"/>
</dbReference>
<dbReference type="GO" id="GO:0016779">
    <property type="term" value="F:nucleotidyltransferase activity"/>
    <property type="evidence" value="ECO:0007669"/>
    <property type="project" value="UniProtKB-KW"/>
</dbReference>
<evidence type="ECO:0000256" key="2">
    <source>
        <dbReference type="ARBA" id="ARBA00022679"/>
    </source>
</evidence>
<reference evidence="12" key="1">
    <citation type="submission" date="2021-02" db="EMBL/GenBank/DDBJ databases">
        <authorList>
            <person name="Nowell W R."/>
        </authorList>
    </citation>
    <scope>NUCLEOTIDE SEQUENCE</scope>
    <source>
        <strain evidence="12">Ploen Becks lab</strain>
    </source>
</reference>
<evidence type="ECO:0000259" key="10">
    <source>
        <dbReference type="PROSITE" id="PS50878"/>
    </source>
</evidence>
<evidence type="ECO:0000256" key="7">
    <source>
        <dbReference type="ARBA" id="ARBA00022918"/>
    </source>
</evidence>
<dbReference type="GO" id="GO:0006508">
    <property type="term" value="P:proteolysis"/>
    <property type="evidence" value="ECO:0007669"/>
    <property type="project" value="UniProtKB-KW"/>
</dbReference>
<dbReference type="SUPFAM" id="SSF57756">
    <property type="entry name" value="Retrovirus zinc finger-like domains"/>
    <property type="match status" value="1"/>
</dbReference>
<gene>
    <name evidence="12" type="ORF">OXX778_LOCUS17837</name>
</gene>
<dbReference type="GO" id="GO:0003676">
    <property type="term" value="F:nucleic acid binding"/>
    <property type="evidence" value="ECO:0007669"/>
    <property type="project" value="InterPro"/>
</dbReference>
<dbReference type="EMBL" id="CAJNOC010004690">
    <property type="protein sequence ID" value="CAF1030452.1"/>
    <property type="molecule type" value="Genomic_DNA"/>
</dbReference>
<feature type="domain" description="Integrase catalytic" evidence="11">
    <location>
        <begin position="1022"/>
        <end position="1177"/>
    </location>
</feature>
<evidence type="ECO:0000313" key="12">
    <source>
        <dbReference type="EMBL" id="CAF1030452.1"/>
    </source>
</evidence>
<dbReference type="PANTHER" id="PTHR37984">
    <property type="entry name" value="PROTEIN CBG26694"/>
    <property type="match status" value="1"/>
</dbReference>
<keyword evidence="2" id="KW-0808">Transferase</keyword>
<proteinExistence type="predicted"/>
<dbReference type="FunFam" id="3.10.20.370:FF:000001">
    <property type="entry name" value="Retrovirus-related Pol polyprotein from transposon 17.6-like protein"/>
    <property type="match status" value="1"/>
</dbReference>
<dbReference type="Pfam" id="PF17917">
    <property type="entry name" value="RT_RNaseH"/>
    <property type="match status" value="1"/>
</dbReference>
<dbReference type="SUPFAM" id="SSF56672">
    <property type="entry name" value="DNA/RNA polymerases"/>
    <property type="match status" value="1"/>
</dbReference>
<feature type="coiled-coil region" evidence="8">
    <location>
        <begin position="1194"/>
        <end position="1221"/>
    </location>
</feature>
<keyword evidence="8" id="KW-0175">Coiled coil</keyword>
<dbReference type="CDD" id="cd00303">
    <property type="entry name" value="retropepsin_like"/>
    <property type="match status" value="1"/>
</dbReference>
<dbReference type="InterPro" id="IPR000477">
    <property type="entry name" value="RT_dom"/>
</dbReference>
<evidence type="ECO:0000256" key="5">
    <source>
        <dbReference type="ARBA" id="ARBA00022759"/>
    </source>
</evidence>
<dbReference type="InterPro" id="IPR001584">
    <property type="entry name" value="Integrase_cat-core"/>
</dbReference>
<protein>
    <recommendedName>
        <fullName evidence="1">RNA-directed DNA polymerase</fullName>
        <ecNumber evidence="1">2.7.7.49</ecNumber>
    </recommendedName>
</protein>
<sequence length="1464" mass="168321">MKRDIGNNLVYDSESGTFDEFEAAFKYDGLPGLDEENRTRMLRSRLLSAVPETIKNYLELLSDKKWTEIVAIFDKSVDYKEIYQGNFQIKEEVDLNKIDQSRNRSDRFNGTCNYCQKFGHKAIDCRSRKKQLLAQNSHQNFQKKSSNQWRNNSNQQSSQSFQSNKNNFNRTTNQREKQQGYVIDAEIEVDSDETQEANSIECQNIIGYDKSKLVRIESKVELFGQKVNMKFLADSGSSASFISPDSLPINIAEKINRFMKTGNQAKGMMLRKTNLTIKSALNTEEVKCAVGLVKTKMNGWEGEHEFLFAKLSEPAILGIDFFKKFEANFDFTDMEIVIKDNNQKHKINMVNSSETIESFKVRLDEKIRIKANSENLIKITAECFNANDCVMFEPNALTVKDLSNGIVLASSLNTVQEDKSVFLSVMNTTSKDVYISKNSLVGSLCYAEEAISSTEETAEENLPKEDIKMDVRKIKIGDSLDTTQRNELFLLLEKYKHVFQWSEFGMDRTNLTEHRINTGNAAPIKQRPYRLPQAAQDEVERQVDEMTRNQVIEESKSPWASPIVLVKKKRQEGKEQEYRFCIDFRRLNEVTIKDSYPLPRIDDTVDAFGGSYVFSTMDCAGGFLQVPLAEEDKEKTSFIANHNLYQFKVMPFGLCNAPSTFQRLMDTLLRNLTWKYCLVYLDDVIVYSKDFKSHMDRLELILSKFEKAGLKLKPSKCCFVMNQVNYLGYVISGDGLLPDAAKTKSIANMGTPKSKEELKRFLGMLSYYRRFIPNFSTTAACLFELTKDKIVFSWSKEADVAFKTLKDQLLKSPLLIYPNFKNGFAIYTDASGVGIGAVLTQVIDGKIHPVAYASRQLSACERNYSTSEREMLAIVWAAKHFQSYIYGRHVKFFTDHKPLSTLVKSKQPNGRLYKLLLKLQDLDYTIIYCPGKQNTLADLLSRLNAESETQAKVATLDVNLNIEWDYEQDNDRDFALVKMAVRSKDQNILQDSENSRFWCQNLNSLCIENDILKFKTKDENLVTIVPKGLRSKICSIYHDSISSGHLSFEKTFRSVASRAVGRYTGNLTILFLKEDLINIFGVPLAWLTDQGRNFESEVFSQFCRNYSIKKLRTTGYHPQCNGLVERTIKTIKQMLSTFVNQQHDNWDEVLSDVVFAYNKNIHSSTGFAPNEIVFKKILPSSQDRRLEIETPEIKVDENQLVKEVNNNLNKAQQAQKEQFDKKASNKMTFNVGDFVLLKNSRLRVGQVKSFEPKFNGPYVIKKVISDFNFEILNPQDDKTLVVHYDRLIKYNMRKTPNEVINFNQELLQDSWHENRMRLALFINRKKNSTTQQVSDQEQILNNEPIISNANELANTSTINQELDRSVILDDTNFFDSEQTVLEDPENQMIFNRLENSQSEDESDSEVEKDAQENHSSINQAGSNWVMCNICNKQFKGQRGLKSHMTKSVRKHEEIQKKNQNQLYA</sequence>
<feature type="compositionally biased region" description="Low complexity" evidence="9">
    <location>
        <begin position="142"/>
        <end position="170"/>
    </location>
</feature>
<evidence type="ECO:0000256" key="6">
    <source>
        <dbReference type="ARBA" id="ARBA00022801"/>
    </source>
</evidence>
<dbReference type="InterPro" id="IPR041373">
    <property type="entry name" value="RT_RNaseH"/>
</dbReference>
<dbReference type="GO" id="GO:0008270">
    <property type="term" value="F:zinc ion binding"/>
    <property type="evidence" value="ECO:0007669"/>
    <property type="project" value="InterPro"/>
</dbReference>
<dbReference type="InterPro" id="IPR012337">
    <property type="entry name" value="RNaseH-like_sf"/>
</dbReference>
<keyword evidence="5" id="KW-0255">Endonuclease</keyword>
<keyword evidence="7" id="KW-0695">RNA-directed DNA polymerase</keyword>
<dbReference type="PROSITE" id="PS50994">
    <property type="entry name" value="INTEGRASE"/>
    <property type="match status" value="1"/>
</dbReference>
<comment type="caution">
    <text evidence="12">The sequence shown here is derived from an EMBL/GenBank/DDBJ whole genome shotgun (WGS) entry which is preliminary data.</text>
</comment>
<organism evidence="12 13">
    <name type="scientific">Brachionus calyciflorus</name>
    <dbReference type="NCBI Taxonomy" id="104777"/>
    <lineage>
        <taxon>Eukaryota</taxon>
        <taxon>Metazoa</taxon>
        <taxon>Spiralia</taxon>
        <taxon>Gnathifera</taxon>
        <taxon>Rotifera</taxon>
        <taxon>Eurotatoria</taxon>
        <taxon>Monogononta</taxon>
        <taxon>Pseudotrocha</taxon>
        <taxon>Ploima</taxon>
        <taxon>Brachionidae</taxon>
        <taxon>Brachionus</taxon>
    </lineage>
</organism>
<dbReference type="InterPro" id="IPR054465">
    <property type="entry name" value="Integrase_p58-like_C"/>
</dbReference>
<evidence type="ECO:0000256" key="8">
    <source>
        <dbReference type="SAM" id="Coils"/>
    </source>
</evidence>
<accession>A0A814ITY1</accession>
<dbReference type="Pfam" id="PF22938">
    <property type="entry name" value="Integrase_p58_C"/>
    <property type="match status" value="1"/>
</dbReference>
<feature type="domain" description="Reverse transcriptase" evidence="10">
    <location>
        <begin position="547"/>
        <end position="731"/>
    </location>
</feature>
<dbReference type="CDD" id="cd01647">
    <property type="entry name" value="RT_LTR"/>
    <property type="match status" value="1"/>
</dbReference>
<dbReference type="InterPro" id="IPR021109">
    <property type="entry name" value="Peptidase_aspartic_dom_sf"/>
</dbReference>
<dbReference type="PANTHER" id="PTHR37984:SF5">
    <property type="entry name" value="PROTEIN NYNRIN-LIKE"/>
    <property type="match status" value="1"/>
</dbReference>
<dbReference type="SUPFAM" id="SSF53098">
    <property type="entry name" value="Ribonuclease H-like"/>
    <property type="match status" value="1"/>
</dbReference>
<dbReference type="InterPro" id="IPR036397">
    <property type="entry name" value="RNaseH_sf"/>
</dbReference>
<dbReference type="Pfam" id="PF00078">
    <property type="entry name" value="RVT_1"/>
    <property type="match status" value="1"/>
</dbReference>
<keyword evidence="4" id="KW-0540">Nuclease</keyword>
<dbReference type="FunFam" id="3.30.70.270:FF:000020">
    <property type="entry name" value="Transposon Tf2-6 polyprotein-like Protein"/>
    <property type="match status" value="1"/>
</dbReference>
<keyword evidence="13" id="KW-1185">Reference proteome</keyword>
<dbReference type="GO" id="GO:0004190">
    <property type="term" value="F:aspartic-type endopeptidase activity"/>
    <property type="evidence" value="ECO:0007669"/>
    <property type="project" value="UniProtKB-KW"/>
</dbReference>